<dbReference type="EMBL" id="CALNXI010000736">
    <property type="protein sequence ID" value="CAH3042144.1"/>
    <property type="molecule type" value="Genomic_DNA"/>
</dbReference>
<feature type="chain" id="PRO_5045471935" description="ShKT domain-containing protein" evidence="2">
    <location>
        <begin position="22"/>
        <end position="149"/>
    </location>
</feature>
<evidence type="ECO:0000256" key="1">
    <source>
        <dbReference type="ARBA" id="ARBA00022656"/>
    </source>
</evidence>
<name>A0ABN8N5P0_9CNID</name>
<dbReference type="SMART" id="SM00254">
    <property type="entry name" value="ShKT"/>
    <property type="match status" value="2"/>
</dbReference>
<protein>
    <recommendedName>
        <fullName evidence="3">ShKT domain-containing protein</fullName>
    </recommendedName>
</protein>
<sequence length="149" mass="16693">MNMKASCEFVLLSVLFAFSWGKDIHKTRLQLGIPKQSVRIESIDVNSKKNFDSQRFISEDASCVDKSPSCGYWALRGECKKNPGYMEGNCCVWCNHIITLQNIKANSCSNDNSQCVNWANRDECCKNPAYMLENCCSACQAKGYTAPPP</sequence>
<proteinExistence type="predicted"/>
<feature type="domain" description="ShKT" evidence="3">
    <location>
        <begin position="107"/>
        <end position="143"/>
    </location>
</feature>
<gene>
    <name evidence="4" type="ORF">PEVE_00040417</name>
</gene>
<dbReference type="InterPro" id="IPR003582">
    <property type="entry name" value="ShKT_dom"/>
</dbReference>
<dbReference type="Pfam" id="PF01549">
    <property type="entry name" value="ShK"/>
    <property type="match status" value="2"/>
</dbReference>
<evidence type="ECO:0000313" key="4">
    <source>
        <dbReference type="EMBL" id="CAH3042144.1"/>
    </source>
</evidence>
<keyword evidence="2" id="KW-0732">Signal</keyword>
<evidence type="ECO:0000256" key="2">
    <source>
        <dbReference type="SAM" id="SignalP"/>
    </source>
</evidence>
<keyword evidence="1" id="KW-0800">Toxin</keyword>
<evidence type="ECO:0000259" key="3">
    <source>
        <dbReference type="SMART" id="SM00254"/>
    </source>
</evidence>
<accession>A0ABN8N5P0</accession>
<comment type="caution">
    <text evidence="4">The sequence shown here is derived from an EMBL/GenBank/DDBJ whole genome shotgun (WGS) entry which is preliminary data.</text>
</comment>
<feature type="domain" description="ShKT" evidence="3">
    <location>
        <begin position="62"/>
        <end position="95"/>
    </location>
</feature>
<dbReference type="Proteomes" id="UP001159427">
    <property type="component" value="Unassembled WGS sequence"/>
</dbReference>
<reference evidence="4 5" key="1">
    <citation type="submission" date="2022-05" db="EMBL/GenBank/DDBJ databases">
        <authorList>
            <consortium name="Genoscope - CEA"/>
            <person name="William W."/>
        </authorList>
    </citation>
    <scope>NUCLEOTIDE SEQUENCE [LARGE SCALE GENOMIC DNA]</scope>
</reference>
<keyword evidence="5" id="KW-1185">Reference proteome</keyword>
<evidence type="ECO:0000313" key="5">
    <source>
        <dbReference type="Proteomes" id="UP001159427"/>
    </source>
</evidence>
<organism evidence="4 5">
    <name type="scientific">Porites evermanni</name>
    <dbReference type="NCBI Taxonomy" id="104178"/>
    <lineage>
        <taxon>Eukaryota</taxon>
        <taxon>Metazoa</taxon>
        <taxon>Cnidaria</taxon>
        <taxon>Anthozoa</taxon>
        <taxon>Hexacorallia</taxon>
        <taxon>Scleractinia</taxon>
        <taxon>Fungiina</taxon>
        <taxon>Poritidae</taxon>
        <taxon>Porites</taxon>
    </lineage>
</organism>
<feature type="signal peptide" evidence="2">
    <location>
        <begin position="1"/>
        <end position="21"/>
    </location>
</feature>